<keyword evidence="1" id="KW-1185">Reference proteome</keyword>
<name>A0A6J1R7Y8_9HYME</name>
<dbReference type="PANTHER" id="PTHR46579:SF1">
    <property type="entry name" value="F5_8 TYPE C DOMAIN-CONTAINING PROTEIN"/>
    <property type="match status" value="1"/>
</dbReference>
<dbReference type="GeneID" id="112465575"/>
<dbReference type="AlphaFoldDB" id="A0A6J1R7Y8"/>
<dbReference type="Pfam" id="PF02992">
    <property type="entry name" value="Transposase_21"/>
    <property type="match status" value="1"/>
</dbReference>
<protein>
    <submittedName>
        <fullName evidence="2">Uncharacterized protein LOC112465575 isoform X1</fullName>
    </submittedName>
</protein>
<dbReference type="PANTHER" id="PTHR46579">
    <property type="entry name" value="F5/8 TYPE C DOMAIN-CONTAINING PROTEIN-RELATED"/>
    <property type="match status" value="1"/>
</dbReference>
<accession>A0A6J1R7Y8</accession>
<evidence type="ECO:0000313" key="1">
    <source>
        <dbReference type="Proteomes" id="UP000504618"/>
    </source>
</evidence>
<dbReference type="RefSeq" id="XP_024888940.1">
    <property type="nucleotide sequence ID" value="XM_025033172.1"/>
</dbReference>
<evidence type="ECO:0000313" key="2">
    <source>
        <dbReference type="RefSeq" id="XP_024888940.1"/>
    </source>
</evidence>
<dbReference type="Proteomes" id="UP000504618">
    <property type="component" value="Unplaced"/>
</dbReference>
<dbReference type="InterPro" id="IPR004242">
    <property type="entry name" value="Transposase_21"/>
</dbReference>
<sequence length="646" mass="74254">MTTLWPSKYFFQKLFSQGTTMETQFYCPTCCIYLGPKHNFNDCEVACPSCDYRSPASSMKSDTFFMSFSIKDGIKDLLQRPDVNINLDNHINVDNVIRDIYDGTIYQSLKKENIRKNALTITFNTDGASLFQSTGGSLWPIFYTVNEIVPSQRFNPENVLLAGLWFGNKSPIMDVFFKPFVTELVDLAKCGILWDCPGRGIVESTVYAICCVTDSVAKPKVQNIVQFNGAFGCGYCYHPNVPTVINNETGRTALKYVPNKIYAYRSDKKIRKDMRRENIDLGVKGKSCIYNLPEFNMCFGFAIDYLHQSLEGVMNKLLSLWFDSSNHQHNFYIGTFIGQVDKRLCSITPPSYASRKPRSLTDRARFKGNEFRNFLLYYGLPCLLHILPEVYYNHFKKLVTAVYIYLQEKITFYEADFADNLLHEFTIEYSRLYSEANVVYNIHLCMHLGKIVSMLGPLWAYSTFVFESGNGYLKRLIKGTTGIVSQMGRKYVMSKNASKLVRSKQYNVCNDILEFCSDIFMYKQMKNYTVCNEYTLLGRKYTSELTANERDLCNILLIKSVSVDCYNRVVKSGVIYQGKRHSKQQQFNDSCVRLDCDGAYAYIDLIFLAYQEQSLDVFCFIRPIQSAQNHLKTEILICLHILSNAV</sequence>
<dbReference type="OrthoDB" id="7549404at2759"/>
<gene>
    <name evidence="2" type="primary">LOC112465575</name>
</gene>
<proteinExistence type="predicted"/>
<reference evidence="2" key="1">
    <citation type="submission" date="2025-08" db="UniProtKB">
        <authorList>
            <consortium name="RefSeq"/>
        </authorList>
    </citation>
    <scope>IDENTIFICATION</scope>
    <source>
        <tissue evidence="2">Whole body</tissue>
    </source>
</reference>
<organism evidence="1 2">
    <name type="scientific">Temnothorax curvispinosus</name>
    <dbReference type="NCBI Taxonomy" id="300111"/>
    <lineage>
        <taxon>Eukaryota</taxon>
        <taxon>Metazoa</taxon>
        <taxon>Ecdysozoa</taxon>
        <taxon>Arthropoda</taxon>
        <taxon>Hexapoda</taxon>
        <taxon>Insecta</taxon>
        <taxon>Pterygota</taxon>
        <taxon>Neoptera</taxon>
        <taxon>Endopterygota</taxon>
        <taxon>Hymenoptera</taxon>
        <taxon>Apocrita</taxon>
        <taxon>Aculeata</taxon>
        <taxon>Formicoidea</taxon>
        <taxon>Formicidae</taxon>
        <taxon>Myrmicinae</taxon>
        <taxon>Temnothorax</taxon>
    </lineage>
</organism>